<keyword evidence="1" id="KW-0472">Membrane</keyword>
<accession>A0A6C0AVD0</accession>
<feature type="transmembrane region" description="Helical" evidence="1">
    <location>
        <begin position="161"/>
        <end position="182"/>
    </location>
</feature>
<name>A0A6C0AVD0_9ZZZZ</name>
<feature type="transmembrane region" description="Helical" evidence="1">
    <location>
        <begin position="233"/>
        <end position="252"/>
    </location>
</feature>
<feature type="transmembrane region" description="Helical" evidence="1">
    <location>
        <begin position="46"/>
        <end position="64"/>
    </location>
</feature>
<dbReference type="EMBL" id="MN738770">
    <property type="protein sequence ID" value="QHS83909.1"/>
    <property type="molecule type" value="Genomic_DNA"/>
</dbReference>
<dbReference type="InterPro" id="IPR013320">
    <property type="entry name" value="ConA-like_dom_sf"/>
</dbReference>
<keyword evidence="1" id="KW-1133">Transmembrane helix</keyword>
<dbReference type="Gene3D" id="2.60.120.200">
    <property type="match status" value="1"/>
</dbReference>
<dbReference type="SUPFAM" id="SSF49899">
    <property type="entry name" value="Concanavalin A-like lectins/glucanases"/>
    <property type="match status" value="1"/>
</dbReference>
<evidence type="ECO:0000313" key="2">
    <source>
        <dbReference type="EMBL" id="QHS83909.1"/>
    </source>
</evidence>
<proteinExistence type="predicted"/>
<organism evidence="2">
    <name type="scientific">viral metagenome</name>
    <dbReference type="NCBI Taxonomy" id="1070528"/>
    <lineage>
        <taxon>unclassified sequences</taxon>
        <taxon>metagenomes</taxon>
        <taxon>organismal metagenomes</taxon>
    </lineage>
</organism>
<keyword evidence="1" id="KW-0812">Transmembrane</keyword>
<feature type="transmembrane region" description="Helical" evidence="1">
    <location>
        <begin position="80"/>
        <end position="100"/>
    </location>
</feature>
<dbReference type="AlphaFoldDB" id="A0A6C0AVD0"/>
<protein>
    <submittedName>
        <fullName evidence="2">Uncharacterized protein</fullName>
    </submittedName>
</protein>
<reference evidence="2" key="1">
    <citation type="journal article" date="2020" name="Nature">
        <title>Giant virus diversity and host interactions through global metagenomics.</title>
        <authorList>
            <person name="Schulz F."/>
            <person name="Roux S."/>
            <person name="Paez-Espino D."/>
            <person name="Jungbluth S."/>
            <person name="Walsh D.A."/>
            <person name="Denef V.J."/>
            <person name="McMahon K.D."/>
            <person name="Konstantinidis K.T."/>
            <person name="Eloe-Fadrosh E.A."/>
            <person name="Kyrpides N.C."/>
            <person name="Woyke T."/>
        </authorList>
    </citation>
    <scope>NUCLEOTIDE SEQUENCE</scope>
    <source>
        <strain evidence="2">GVMAG-S-ERX555965-48</strain>
    </source>
</reference>
<feature type="transmembrane region" description="Helical" evidence="1">
    <location>
        <begin position="130"/>
        <end position="149"/>
    </location>
</feature>
<sequence length="442" mass="51508">MSNNTISTNNTVKTNYRESISNTFSSDNIQNTSSYLNNKFINYKKFIILLVLTIIILIVSTFIYKNDYFDYITDHKELQALFFLLISIFFIGSLYVTYSLSYFDEKKRKGVIPPGYDPSEKIQLEPYIKIIGLFLFGIIAILLVIYGLAKGTEKYPDVMATITWSLLLIIIGIGIYGVYVAFIKNRKKVKFPPSDPGGIRLLQNLSLYSILCLPYDIYNFITNEYKKAPKEVWNILIIEAALIALYFILPYLRRIILFIICHDAKYLLNEPEYLDREKEAGSTKDIYGSDIEDSSYNYNYSISFWYYVNPTANDDSYYNILSYNGKPLVEYNQHKNKLRIKTTEGRSKQTLIYLDNNVETQKWNHMVINYQSNTMDIFINNELITTNFKSNMPYMSYDNIIVGEDNGIQGGICNVMYFKRSIPKRDISLIYYLCKYENPPII</sequence>
<dbReference type="Pfam" id="PF13385">
    <property type="entry name" value="Laminin_G_3"/>
    <property type="match status" value="1"/>
</dbReference>
<evidence type="ECO:0000256" key="1">
    <source>
        <dbReference type="SAM" id="Phobius"/>
    </source>
</evidence>